<organism evidence="2 3">
    <name type="scientific">Linum trigynum</name>
    <dbReference type="NCBI Taxonomy" id="586398"/>
    <lineage>
        <taxon>Eukaryota</taxon>
        <taxon>Viridiplantae</taxon>
        <taxon>Streptophyta</taxon>
        <taxon>Embryophyta</taxon>
        <taxon>Tracheophyta</taxon>
        <taxon>Spermatophyta</taxon>
        <taxon>Magnoliopsida</taxon>
        <taxon>eudicotyledons</taxon>
        <taxon>Gunneridae</taxon>
        <taxon>Pentapetalae</taxon>
        <taxon>rosids</taxon>
        <taxon>fabids</taxon>
        <taxon>Malpighiales</taxon>
        <taxon>Linaceae</taxon>
        <taxon>Linum</taxon>
    </lineage>
</organism>
<dbReference type="AlphaFoldDB" id="A0AAV2CAW2"/>
<evidence type="ECO:0008006" key="4">
    <source>
        <dbReference type="Google" id="ProtNLM"/>
    </source>
</evidence>
<feature type="transmembrane region" description="Helical" evidence="1">
    <location>
        <begin position="107"/>
        <end position="127"/>
    </location>
</feature>
<dbReference type="Proteomes" id="UP001497516">
    <property type="component" value="Chromosome 1"/>
</dbReference>
<gene>
    <name evidence="2" type="ORF">LTRI10_LOCUS1097</name>
</gene>
<keyword evidence="3" id="KW-1185">Reference proteome</keyword>
<feature type="transmembrane region" description="Helical" evidence="1">
    <location>
        <begin position="56"/>
        <end position="74"/>
    </location>
</feature>
<dbReference type="PANTHER" id="PTHR33306:SF7">
    <property type="entry name" value="EXPRESSED PROTEIN"/>
    <property type="match status" value="1"/>
</dbReference>
<name>A0AAV2CAW2_9ROSI</name>
<keyword evidence="1" id="KW-1133">Transmembrane helix</keyword>
<sequence length="132" mass="15091">MHYYRRTGDSIFDSFTLNPLPYPVLLLLLAVIAIFLGASWYFTYEELVESTESSKGLGLFVLPVLLIFLARWLSSVKSPEAFFFGMSQPCDRRRRTHQMPAKGSSPWGVAALIVLLLVLLQYQSAFLDSWFF</sequence>
<proteinExistence type="predicted"/>
<protein>
    <recommendedName>
        <fullName evidence="4">Transmembrane protein</fullName>
    </recommendedName>
</protein>
<evidence type="ECO:0000313" key="2">
    <source>
        <dbReference type="EMBL" id="CAL1353174.1"/>
    </source>
</evidence>
<reference evidence="2 3" key="1">
    <citation type="submission" date="2024-04" db="EMBL/GenBank/DDBJ databases">
        <authorList>
            <person name="Fracassetti M."/>
        </authorList>
    </citation>
    <scope>NUCLEOTIDE SEQUENCE [LARGE SCALE GENOMIC DNA]</scope>
</reference>
<dbReference type="EMBL" id="OZ034813">
    <property type="protein sequence ID" value="CAL1353174.1"/>
    <property type="molecule type" value="Genomic_DNA"/>
</dbReference>
<keyword evidence="1" id="KW-0812">Transmembrane</keyword>
<accession>A0AAV2CAW2</accession>
<keyword evidence="1" id="KW-0472">Membrane</keyword>
<evidence type="ECO:0000256" key="1">
    <source>
        <dbReference type="SAM" id="Phobius"/>
    </source>
</evidence>
<feature type="transmembrane region" description="Helical" evidence="1">
    <location>
        <begin position="20"/>
        <end position="44"/>
    </location>
</feature>
<dbReference type="PANTHER" id="PTHR33306">
    <property type="entry name" value="EXPRESSED PROTEIN-RELATED-RELATED"/>
    <property type="match status" value="1"/>
</dbReference>
<evidence type="ECO:0000313" key="3">
    <source>
        <dbReference type="Proteomes" id="UP001497516"/>
    </source>
</evidence>